<evidence type="ECO:0000313" key="1">
    <source>
        <dbReference type="EMBL" id="TGO79340.1"/>
    </source>
</evidence>
<name>A0A4Z1K5P2_9HELO</name>
<comment type="caution">
    <text evidence="1">The sequence shown here is derived from an EMBL/GenBank/DDBJ whole genome shotgun (WGS) entry which is preliminary data.</text>
</comment>
<dbReference type="EMBL" id="PQXM01000036">
    <property type="protein sequence ID" value="TGO79340.1"/>
    <property type="molecule type" value="Genomic_DNA"/>
</dbReference>
<keyword evidence="2" id="KW-1185">Reference proteome</keyword>
<protein>
    <submittedName>
        <fullName evidence="1">Uncharacterized protein</fullName>
    </submittedName>
</protein>
<sequence length="50" mass="5825">MPPAFLRKAYGQVVLNEYVAAMRFPDSPDHVALPLLYSSLTFLREHVWNY</sequence>
<accession>A0A4Z1K5P2</accession>
<dbReference type="Proteomes" id="UP000297229">
    <property type="component" value="Unassembled WGS sequence"/>
</dbReference>
<proteinExistence type="predicted"/>
<organism evidence="1 2">
    <name type="scientific">Botrytis elliptica</name>
    <dbReference type="NCBI Taxonomy" id="278938"/>
    <lineage>
        <taxon>Eukaryota</taxon>
        <taxon>Fungi</taxon>
        <taxon>Dikarya</taxon>
        <taxon>Ascomycota</taxon>
        <taxon>Pezizomycotina</taxon>
        <taxon>Leotiomycetes</taxon>
        <taxon>Helotiales</taxon>
        <taxon>Sclerotiniaceae</taxon>
        <taxon>Botrytis</taxon>
    </lineage>
</organism>
<dbReference type="AlphaFoldDB" id="A0A4Z1K5P2"/>
<gene>
    <name evidence="1" type="ORF">BELL_0036g00010</name>
</gene>
<reference evidence="1 2" key="1">
    <citation type="submission" date="2017-12" db="EMBL/GenBank/DDBJ databases">
        <title>Comparative genomics of Botrytis spp.</title>
        <authorList>
            <person name="Valero-Jimenez C.A."/>
            <person name="Tapia P."/>
            <person name="Veloso J."/>
            <person name="Silva-Moreno E."/>
            <person name="Staats M."/>
            <person name="Valdes J.H."/>
            <person name="Van Kan J.A.L."/>
        </authorList>
    </citation>
    <scope>NUCLEOTIDE SEQUENCE [LARGE SCALE GENOMIC DNA]</scope>
    <source>
        <strain evidence="1 2">Be9601</strain>
    </source>
</reference>
<evidence type="ECO:0000313" key="2">
    <source>
        <dbReference type="Proteomes" id="UP000297229"/>
    </source>
</evidence>